<evidence type="ECO:0000256" key="4">
    <source>
        <dbReference type="ARBA" id="ARBA00004514"/>
    </source>
</evidence>
<dbReference type="GO" id="GO:0060090">
    <property type="term" value="F:molecular adaptor activity"/>
    <property type="evidence" value="ECO:0007669"/>
    <property type="project" value="TreeGrafter"/>
</dbReference>
<evidence type="ECO:0000256" key="17">
    <source>
        <dbReference type="SAM" id="Coils"/>
    </source>
</evidence>
<dbReference type="InterPro" id="IPR040040">
    <property type="entry name" value="ATG11"/>
</dbReference>
<feature type="coiled-coil region" evidence="17">
    <location>
        <begin position="597"/>
        <end position="624"/>
    </location>
</feature>
<keyword evidence="11" id="KW-0458">Lysosome</keyword>
<comment type="function">
    <text evidence="14">Involved in autophagy. Regulates early events but also late events of autophagosome formation through direct interaction with Atg16L1. Required for the formation of the autophagosome-like double-membrane structure that surrounds the Salmonella-containing vacuole (SCV) during S.typhimurium infection and subsequent xenophagy. Involved in repair of DNA damage caused by ionizing radiation, which subsequently improves cell survival by decreasing apoptosis. Inhibits PTK2/FAK1 and PTK2B/PYK2 kinase activity, affecting their downstream signaling pathways. Plays a role as a modulator of TGF-beta-signaling by restricting substrate specificity of RNF111. Functions as a DNA-binding transcription factor. Is a potent regulator of the RB1 pathway through induction of RB1 expression. Plays a crucial role in muscular differentiation. Plays an indispensable role in fetal hematopoiesis and in the regulation of neuronal homeostasis.</text>
</comment>
<evidence type="ECO:0000259" key="18">
    <source>
        <dbReference type="Pfam" id="PF10377"/>
    </source>
</evidence>
<dbReference type="FunFam" id="3.10.20.90:FF:000049">
    <property type="entry name" value="RB1-inducible coiled-coil protein 1 isoform X1"/>
    <property type="match status" value="1"/>
</dbReference>
<feature type="coiled-coil region" evidence="17">
    <location>
        <begin position="732"/>
        <end position="759"/>
    </location>
</feature>
<evidence type="ECO:0000256" key="9">
    <source>
        <dbReference type="ARBA" id="ARBA00023054"/>
    </source>
</evidence>
<evidence type="ECO:0000256" key="13">
    <source>
        <dbReference type="ARBA" id="ARBA00023306"/>
    </source>
</evidence>
<keyword evidence="9 17" id="KW-0175">Coiled coil</keyword>
<dbReference type="GO" id="GO:0005829">
    <property type="term" value="C:cytosol"/>
    <property type="evidence" value="ECO:0007669"/>
    <property type="project" value="UniProtKB-SubCell"/>
</dbReference>
<keyword evidence="5" id="KW-0963">Cytoplasm</keyword>
<dbReference type="GO" id="GO:0000045">
    <property type="term" value="P:autophagosome assembly"/>
    <property type="evidence" value="ECO:0007669"/>
    <property type="project" value="InterPro"/>
</dbReference>
<keyword evidence="6" id="KW-0597">Phosphoprotein</keyword>
<dbReference type="CDD" id="cd17060">
    <property type="entry name" value="Ubl_RB1CC1"/>
    <property type="match status" value="1"/>
</dbReference>
<dbReference type="GO" id="GO:0061723">
    <property type="term" value="P:glycophagy"/>
    <property type="evidence" value="ECO:0007669"/>
    <property type="project" value="TreeGrafter"/>
</dbReference>
<dbReference type="OMA" id="IHLAPQM"/>
<dbReference type="GO" id="GO:0019901">
    <property type="term" value="F:protein kinase binding"/>
    <property type="evidence" value="ECO:0007669"/>
    <property type="project" value="UniProtKB-ARBA"/>
</dbReference>
<evidence type="ECO:0000256" key="10">
    <source>
        <dbReference type="ARBA" id="ARBA00023163"/>
    </source>
</evidence>
<dbReference type="Pfam" id="PF10377">
    <property type="entry name" value="ATG11"/>
    <property type="match status" value="1"/>
</dbReference>
<keyword evidence="12" id="KW-0539">Nucleus</keyword>
<dbReference type="GO" id="GO:0061709">
    <property type="term" value="P:reticulophagy"/>
    <property type="evidence" value="ECO:0007669"/>
    <property type="project" value="TreeGrafter"/>
</dbReference>
<dbReference type="GO" id="GO:0031090">
    <property type="term" value="C:organelle membrane"/>
    <property type="evidence" value="ECO:0007669"/>
    <property type="project" value="UniProtKB-ARBA"/>
</dbReference>
<feature type="coiled-coil region" evidence="17">
    <location>
        <begin position="801"/>
        <end position="828"/>
    </location>
</feature>
<evidence type="ECO:0000256" key="8">
    <source>
        <dbReference type="ARBA" id="ARBA00023015"/>
    </source>
</evidence>
<dbReference type="GO" id="GO:0008285">
    <property type="term" value="P:negative regulation of cell population proliferation"/>
    <property type="evidence" value="ECO:0007669"/>
    <property type="project" value="UniProtKB-ARBA"/>
</dbReference>
<organism evidence="19 20">
    <name type="scientific">Blomia tropicalis</name>
    <name type="common">Mite</name>
    <dbReference type="NCBI Taxonomy" id="40697"/>
    <lineage>
        <taxon>Eukaryota</taxon>
        <taxon>Metazoa</taxon>
        <taxon>Ecdysozoa</taxon>
        <taxon>Arthropoda</taxon>
        <taxon>Chelicerata</taxon>
        <taxon>Arachnida</taxon>
        <taxon>Acari</taxon>
        <taxon>Acariformes</taxon>
        <taxon>Sarcoptiformes</taxon>
        <taxon>Astigmata</taxon>
        <taxon>Glycyphagoidea</taxon>
        <taxon>Echimyopodidae</taxon>
        <taxon>Blomia</taxon>
    </lineage>
</organism>
<dbReference type="GO" id="GO:0034517">
    <property type="term" value="P:ribophagy"/>
    <property type="evidence" value="ECO:0007669"/>
    <property type="project" value="TreeGrafter"/>
</dbReference>
<dbReference type="Proteomes" id="UP001142055">
    <property type="component" value="Chromosome 3"/>
</dbReference>
<evidence type="ECO:0000313" key="19">
    <source>
        <dbReference type="EMBL" id="KAJ6217248.1"/>
    </source>
</evidence>
<evidence type="ECO:0000256" key="11">
    <source>
        <dbReference type="ARBA" id="ARBA00023228"/>
    </source>
</evidence>
<evidence type="ECO:0000256" key="5">
    <source>
        <dbReference type="ARBA" id="ARBA00022490"/>
    </source>
</evidence>
<gene>
    <name evidence="19" type="ORF">RDWZM_008405</name>
</gene>
<dbReference type="GO" id="GO:0005634">
    <property type="term" value="C:nucleus"/>
    <property type="evidence" value="ECO:0007669"/>
    <property type="project" value="UniProtKB-SubCell"/>
</dbReference>
<keyword evidence="13" id="KW-0131">Cell cycle</keyword>
<dbReference type="PANTHER" id="PTHR13222">
    <property type="entry name" value="RB1-INDUCIBLE COILED-COIL"/>
    <property type="match status" value="1"/>
</dbReference>
<comment type="caution">
    <text evidence="19">The sequence shown here is derived from an EMBL/GenBank/DDBJ whole genome shotgun (WGS) entry which is preliminary data.</text>
</comment>
<evidence type="ECO:0000256" key="1">
    <source>
        <dbReference type="ARBA" id="ARBA00004123"/>
    </source>
</evidence>
<keyword evidence="20" id="KW-1185">Reference proteome</keyword>
<evidence type="ECO:0000256" key="3">
    <source>
        <dbReference type="ARBA" id="ARBA00004371"/>
    </source>
</evidence>
<dbReference type="PANTHER" id="PTHR13222:SF1">
    <property type="entry name" value="RB1-INDUCIBLE COILED-COIL PROTEIN 1"/>
    <property type="match status" value="1"/>
</dbReference>
<evidence type="ECO:0000256" key="12">
    <source>
        <dbReference type="ARBA" id="ARBA00023242"/>
    </source>
</evidence>
<dbReference type="InterPro" id="IPR019460">
    <property type="entry name" value="Atg11_C"/>
</dbReference>
<evidence type="ECO:0000313" key="20">
    <source>
        <dbReference type="Proteomes" id="UP001142055"/>
    </source>
</evidence>
<dbReference type="GO" id="GO:0005764">
    <property type="term" value="C:lysosome"/>
    <property type="evidence" value="ECO:0007669"/>
    <property type="project" value="UniProtKB-SubCell"/>
</dbReference>
<sequence>MLYIFLVNTGQMMTFDMNLALDTVDNLKLAIYEQHQIPICDQVLLISGGESLHPTDRVCKYSSAGTDTSPIFLFWKNQDDKLPVDVEDDRDEDMRDRVASCLHMEPNFNNIFSRTEMAFQLFESDKINYHTCDKLVHDQHLQQQGWASVVANLEDIVSSFKNKFKIFEQMYGDFLKNKPKFYEFLECFENDKQLLSRIPLLKSLCSENNPDLKSDSSEELALLDWINCGKEDALNDVYCFDELNHFDQEKLDDLRMNFNSTLKKCENDQNVVIKGLEDRLFALDKLMMEAKNIFDKQGILAKSFTQTQTRMMNINDPSILPDLCSNMQEQLDMMLTNHSSIIGIKNRCMKAKNELSNHLIIRLPWIVQVQEELVRNDEFLVINGHRLQRLCDHLSIVEQVNLTPKLYLNSVVEVIRRRKFSESFQKWSHSVSQMAREIIDTEIEKRHEFTSKLDRHFLRKFFSGMEDYPQNFTYETEPIDQALPPITMNDLDYLKLKLPDLSLLLEVPSPVPLPLTFNDQEMIHKSLMSESTTTATAAATTAVTDCGNRNDSIEHEITKSVSTASKIETQNYGMCTSLSINDIDHLQASNMSLNKDVEAKNQIIDDLVRRLEAAEERCRHKDKLIHEYTSLNLRVSTFLNTIRSQVFQEMKDNIIERSMDHSKCSKQLFTQLEQINENFQNDKQRFENKLTERNDYIEQIESDVSTLREQLYLKNVGLEQLSEQQKNEKALILSQLCEIEELKETVEKLNNERSQRNTAVFDLSERLNQLKLDLSQSKLDFIKMFERFSSAEIPSFADRFQANIEKIYKQNEENIKTIEKKLSEQKDLQVQRLREQMSSEHKNELEMLRHRFKFAISTTSIERTSSETSLEKVQLDIVDQSAQEKEIQRMKSTLAEQKAEHEQALAKTIADHSETINNLKQQIEQMKISNELETQTNDQLKHLEQYESIFTKYRSKYESSQTESNQDENILKELFEEIEEVNRSFDANSCTKSFISLPESSKPSTSKDFDTISSRLNKLKNINIITPNQDDKISITSCEFGDNVLVYYEKKVDNYIVFSLTGTLHYIHSDSLKDCDFAKEPPSSPNDFQWIIAKVTEKEYCQVKKV</sequence>
<comment type="subcellular location">
    <subcellularLocation>
        <location evidence="4">Cytoplasm</location>
        <location evidence="4">Cytosol</location>
    </subcellularLocation>
    <subcellularLocation>
        <location evidence="3">Lysosome</location>
    </subcellularLocation>
    <subcellularLocation>
        <location evidence="1">Nucleus</location>
    </subcellularLocation>
    <subcellularLocation>
        <location evidence="2">Preautophagosomal structure</location>
    </subcellularLocation>
</comment>
<dbReference type="GO" id="GO:0000422">
    <property type="term" value="P:autophagy of mitochondrion"/>
    <property type="evidence" value="ECO:0007669"/>
    <property type="project" value="TreeGrafter"/>
</dbReference>
<keyword evidence="7" id="KW-0072">Autophagy</keyword>
<dbReference type="GO" id="GO:1990316">
    <property type="term" value="C:Atg1/ULK1 kinase complex"/>
    <property type="evidence" value="ECO:0007669"/>
    <property type="project" value="TreeGrafter"/>
</dbReference>
<feature type="coiled-coil region" evidence="17">
    <location>
        <begin position="880"/>
        <end position="936"/>
    </location>
</feature>
<dbReference type="Gene3D" id="3.10.20.90">
    <property type="entry name" value="Phosphatidylinositol 3-kinase Catalytic Subunit, Chain A, domain 1"/>
    <property type="match status" value="1"/>
</dbReference>
<dbReference type="AlphaFoldDB" id="A0A9Q0LZA6"/>
<keyword evidence="8" id="KW-0805">Transcription regulation</keyword>
<name>A0A9Q0LZA6_BLOTA</name>
<dbReference type="GO" id="GO:0034045">
    <property type="term" value="C:phagophore assembly site membrane"/>
    <property type="evidence" value="ECO:0007669"/>
    <property type="project" value="TreeGrafter"/>
</dbReference>
<accession>A0A9Q0LZA6</accession>
<protein>
    <recommendedName>
        <fullName evidence="15">RB1-inducible coiled-coil protein 1</fullName>
    </recommendedName>
    <alternativeName>
        <fullName evidence="16">FAK family kinase-interacting protein of 200 kDa</fullName>
    </alternativeName>
</protein>
<evidence type="ECO:0000256" key="15">
    <source>
        <dbReference type="ARBA" id="ARBA00069790"/>
    </source>
</evidence>
<dbReference type="GO" id="GO:0034727">
    <property type="term" value="P:piecemeal microautophagy of the nucleus"/>
    <property type="evidence" value="ECO:0007669"/>
    <property type="project" value="TreeGrafter"/>
</dbReference>
<evidence type="ECO:0000256" key="7">
    <source>
        <dbReference type="ARBA" id="ARBA00023006"/>
    </source>
</evidence>
<feature type="domain" description="Autophagy-related protein 11 C-terminal" evidence="18">
    <location>
        <begin position="1024"/>
        <end position="1105"/>
    </location>
</feature>
<reference evidence="19" key="1">
    <citation type="submission" date="2022-12" db="EMBL/GenBank/DDBJ databases">
        <title>Genome assemblies of Blomia tropicalis.</title>
        <authorList>
            <person name="Cui Y."/>
        </authorList>
    </citation>
    <scope>NUCLEOTIDE SEQUENCE</scope>
    <source>
        <tissue evidence="19">Adult mites</tissue>
    </source>
</reference>
<evidence type="ECO:0000256" key="2">
    <source>
        <dbReference type="ARBA" id="ARBA00004329"/>
    </source>
</evidence>
<evidence type="ECO:0000256" key="14">
    <source>
        <dbReference type="ARBA" id="ARBA00053494"/>
    </source>
</evidence>
<evidence type="ECO:0000256" key="16">
    <source>
        <dbReference type="ARBA" id="ARBA00080154"/>
    </source>
</evidence>
<proteinExistence type="predicted"/>
<dbReference type="EMBL" id="JAPWDV010000003">
    <property type="protein sequence ID" value="KAJ6217248.1"/>
    <property type="molecule type" value="Genomic_DNA"/>
</dbReference>
<evidence type="ECO:0000256" key="6">
    <source>
        <dbReference type="ARBA" id="ARBA00022553"/>
    </source>
</evidence>
<keyword evidence="10" id="KW-0804">Transcription</keyword>